<dbReference type="Gramene" id="PRQ22831">
    <property type="protein sequence ID" value="PRQ22831"/>
    <property type="gene ID" value="RchiOBHm_Chr6g0254521"/>
</dbReference>
<organism evidence="2 3">
    <name type="scientific">Rosa chinensis</name>
    <name type="common">China rose</name>
    <dbReference type="NCBI Taxonomy" id="74649"/>
    <lineage>
        <taxon>Eukaryota</taxon>
        <taxon>Viridiplantae</taxon>
        <taxon>Streptophyta</taxon>
        <taxon>Embryophyta</taxon>
        <taxon>Tracheophyta</taxon>
        <taxon>Spermatophyta</taxon>
        <taxon>Magnoliopsida</taxon>
        <taxon>eudicotyledons</taxon>
        <taxon>Gunneridae</taxon>
        <taxon>Pentapetalae</taxon>
        <taxon>rosids</taxon>
        <taxon>fabids</taxon>
        <taxon>Rosales</taxon>
        <taxon>Rosaceae</taxon>
        <taxon>Rosoideae</taxon>
        <taxon>Rosoideae incertae sedis</taxon>
        <taxon>Rosa</taxon>
    </lineage>
</organism>
<keyword evidence="3" id="KW-1185">Reference proteome</keyword>
<evidence type="ECO:0008006" key="4">
    <source>
        <dbReference type="Google" id="ProtNLM"/>
    </source>
</evidence>
<reference evidence="2 3" key="1">
    <citation type="journal article" date="2018" name="Nat. Genet.">
        <title>The Rosa genome provides new insights in the design of modern roses.</title>
        <authorList>
            <person name="Bendahmane M."/>
        </authorList>
    </citation>
    <scope>NUCLEOTIDE SEQUENCE [LARGE SCALE GENOMIC DNA]</scope>
    <source>
        <strain evidence="3">cv. Old Blush</strain>
    </source>
</reference>
<name>A0A2P6PLM1_ROSCH</name>
<sequence length="64" mass="7072">MPVFYFITSLCCGPCLLMLGAPRGQCLGHLHYCLGKAGDSPLSSFSFLLFSEETYFTCFHLEGN</sequence>
<comment type="caution">
    <text evidence="2">The sequence shown here is derived from an EMBL/GenBank/DDBJ whole genome shotgun (WGS) entry which is preliminary data.</text>
</comment>
<dbReference type="Proteomes" id="UP000238479">
    <property type="component" value="Chromosome 6"/>
</dbReference>
<feature type="chain" id="PRO_5015110192" description="Secreted protein" evidence="1">
    <location>
        <begin position="27"/>
        <end position="64"/>
    </location>
</feature>
<dbReference type="EMBL" id="PDCK01000044">
    <property type="protein sequence ID" value="PRQ22831.1"/>
    <property type="molecule type" value="Genomic_DNA"/>
</dbReference>
<evidence type="ECO:0000313" key="2">
    <source>
        <dbReference type="EMBL" id="PRQ22831.1"/>
    </source>
</evidence>
<evidence type="ECO:0000313" key="3">
    <source>
        <dbReference type="Proteomes" id="UP000238479"/>
    </source>
</evidence>
<gene>
    <name evidence="2" type="ORF">RchiOBHm_Chr6g0254521</name>
</gene>
<protein>
    <recommendedName>
        <fullName evidence="4">Secreted protein</fullName>
    </recommendedName>
</protein>
<accession>A0A2P6PLM1</accession>
<dbReference type="AlphaFoldDB" id="A0A2P6PLM1"/>
<proteinExistence type="predicted"/>
<evidence type="ECO:0000256" key="1">
    <source>
        <dbReference type="SAM" id="SignalP"/>
    </source>
</evidence>
<keyword evidence="1" id="KW-0732">Signal</keyword>
<feature type="signal peptide" evidence="1">
    <location>
        <begin position="1"/>
        <end position="26"/>
    </location>
</feature>